<dbReference type="Gene3D" id="3.40.190.290">
    <property type="match status" value="1"/>
</dbReference>
<dbReference type="Proteomes" id="UP000017127">
    <property type="component" value="Unassembled WGS sequence"/>
</dbReference>
<dbReference type="Gene3D" id="1.10.10.10">
    <property type="entry name" value="Winged helix-like DNA-binding domain superfamily/Winged helix DNA-binding domain"/>
    <property type="match status" value="1"/>
</dbReference>
<dbReference type="InterPro" id="IPR036388">
    <property type="entry name" value="WH-like_DNA-bd_sf"/>
</dbReference>
<comment type="caution">
    <text evidence="6">The sequence shown here is derived from an EMBL/GenBank/DDBJ whole genome shotgun (WGS) entry which is preliminary data.</text>
</comment>
<dbReference type="InterPro" id="IPR050950">
    <property type="entry name" value="HTH-type_LysR_regulators"/>
</dbReference>
<keyword evidence="7" id="KW-1185">Reference proteome</keyword>
<evidence type="ECO:0000313" key="6">
    <source>
        <dbReference type="EMBL" id="ERT08480.1"/>
    </source>
</evidence>
<gene>
    <name evidence="6" type="ORF">M595_1475</name>
</gene>
<dbReference type="OrthoDB" id="63123at2"/>
<feature type="domain" description="HTH lysR-type" evidence="5">
    <location>
        <begin position="6"/>
        <end position="63"/>
    </location>
</feature>
<evidence type="ECO:0000256" key="4">
    <source>
        <dbReference type="ARBA" id="ARBA00023163"/>
    </source>
</evidence>
<dbReference type="PRINTS" id="PR00039">
    <property type="entry name" value="HTHLYSR"/>
</dbReference>
<evidence type="ECO:0000256" key="2">
    <source>
        <dbReference type="ARBA" id="ARBA00023015"/>
    </source>
</evidence>
<dbReference type="InterPro" id="IPR036390">
    <property type="entry name" value="WH_DNA-bd_sf"/>
</dbReference>
<dbReference type="EMBL" id="AUZM01000010">
    <property type="protein sequence ID" value="ERT08480.1"/>
    <property type="molecule type" value="Genomic_DNA"/>
</dbReference>
<evidence type="ECO:0000313" key="7">
    <source>
        <dbReference type="Proteomes" id="UP000017127"/>
    </source>
</evidence>
<dbReference type="CDD" id="cd05466">
    <property type="entry name" value="PBP2_LTTR_substrate"/>
    <property type="match status" value="1"/>
</dbReference>
<evidence type="ECO:0000256" key="3">
    <source>
        <dbReference type="ARBA" id="ARBA00023125"/>
    </source>
</evidence>
<dbReference type="PATRIC" id="fig|1348334.3.peg.1438"/>
<dbReference type="AlphaFoldDB" id="U7QN21"/>
<dbReference type="GO" id="GO:0005829">
    <property type="term" value="C:cytosol"/>
    <property type="evidence" value="ECO:0007669"/>
    <property type="project" value="TreeGrafter"/>
</dbReference>
<keyword evidence="2" id="KW-0805">Transcription regulation</keyword>
<name>U7QN21_9CYAN</name>
<dbReference type="InterPro" id="IPR000847">
    <property type="entry name" value="LysR_HTH_N"/>
</dbReference>
<organism evidence="6 7">
    <name type="scientific">Lyngbya aestuarii BL J</name>
    <dbReference type="NCBI Taxonomy" id="1348334"/>
    <lineage>
        <taxon>Bacteria</taxon>
        <taxon>Bacillati</taxon>
        <taxon>Cyanobacteriota</taxon>
        <taxon>Cyanophyceae</taxon>
        <taxon>Oscillatoriophycideae</taxon>
        <taxon>Oscillatoriales</taxon>
        <taxon>Microcoleaceae</taxon>
        <taxon>Lyngbya</taxon>
    </lineage>
</organism>
<accession>U7QN21</accession>
<evidence type="ECO:0000259" key="5">
    <source>
        <dbReference type="PROSITE" id="PS50931"/>
    </source>
</evidence>
<dbReference type="PROSITE" id="PS50931">
    <property type="entry name" value="HTH_LYSR"/>
    <property type="match status" value="1"/>
</dbReference>
<dbReference type="GO" id="GO:0003700">
    <property type="term" value="F:DNA-binding transcription factor activity"/>
    <property type="evidence" value="ECO:0007669"/>
    <property type="project" value="InterPro"/>
</dbReference>
<keyword evidence="3" id="KW-0238">DNA-binding</keyword>
<dbReference type="SUPFAM" id="SSF46785">
    <property type="entry name" value="Winged helix' DNA-binding domain"/>
    <property type="match status" value="1"/>
</dbReference>
<sequence length="301" mass="33129">MNTQGLKLSQLRALVAIASCGNFSEAALQLNLSQSTISHAIATLEEELGVILLKRGRYGASLTPVGERIVTPARQVQHLLDNIVIEANREKGLLGGKVRIACFRSIATHILPTVISEFRQHFPEITVTLTEMDDTINMEQAVREGRADIGFTYLPASDEFETWEILRDQYIALLPPNYPIQTSKLTWEQLASYPLIMTGITCCAQLISAYLKTSKYPMSIAYEVREDSTIVSMVKQGLGVGILPRLAAEPLPAQIQVCELPSPLERVIGVAVLSNALHSPAIYAFLDALRHQGQFMEKAAV</sequence>
<dbReference type="Pfam" id="PF00126">
    <property type="entry name" value="HTH_1"/>
    <property type="match status" value="1"/>
</dbReference>
<dbReference type="SUPFAM" id="SSF53850">
    <property type="entry name" value="Periplasmic binding protein-like II"/>
    <property type="match status" value="1"/>
</dbReference>
<protein>
    <submittedName>
        <fullName evidence="6">Bacterial regulatory helix-turn-helix, lysR family protein</fullName>
    </submittedName>
</protein>
<evidence type="ECO:0000256" key="1">
    <source>
        <dbReference type="ARBA" id="ARBA00009437"/>
    </source>
</evidence>
<dbReference type="GO" id="GO:0003677">
    <property type="term" value="F:DNA binding"/>
    <property type="evidence" value="ECO:0007669"/>
    <property type="project" value="UniProtKB-KW"/>
</dbReference>
<dbReference type="PANTHER" id="PTHR30419">
    <property type="entry name" value="HTH-TYPE TRANSCRIPTIONAL REGULATOR YBHD"/>
    <property type="match status" value="1"/>
</dbReference>
<comment type="similarity">
    <text evidence="1">Belongs to the LysR transcriptional regulatory family.</text>
</comment>
<dbReference type="FunFam" id="1.10.10.10:FF:000001">
    <property type="entry name" value="LysR family transcriptional regulator"/>
    <property type="match status" value="1"/>
</dbReference>
<dbReference type="InterPro" id="IPR005119">
    <property type="entry name" value="LysR_subst-bd"/>
</dbReference>
<reference evidence="6 7" key="1">
    <citation type="journal article" date="2013" name="Front. Microbiol.">
        <title>Comparative genomic analyses of the cyanobacterium, Lyngbya aestuarii BL J, a powerful hydrogen producer.</title>
        <authorList>
            <person name="Kothari A."/>
            <person name="Vaughn M."/>
            <person name="Garcia-Pichel F."/>
        </authorList>
    </citation>
    <scope>NUCLEOTIDE SEQUENCE [LARGE SCALE GENOMIC DNA]</scope>
    <source>
        <strain evidence="6 7">BL J</strain>
    </source>
</reference>
<keyword evidence="4" id="KW-0804">Transcription</keyword>
<dbReference type="Pfam" id="PF03466">
    <property type="entry name" value="LysR_substrate"/>
    <property type="match status" value="1"/>
</dbReference>
<proteinExistence type="inferred from homology"/>